<comment type="subunit">
    <text evidence="5">Homodimer; the beta-strands of each monomer intercalate to form a hydrophobic core, while the alpha-helices form wings that extend away from the core.</text>
</comment>
<dbReference type="EMBL" id="PNIO01000011">
    <property type="protein sequence ID" value="PMP72290.1"/>
    <property type="molecule type" value="Genomic_DNA"/>
</dbReference>
<comment type="similarity">
    <text evidence="5">Belongs to the CsrA/RsmA family.</text>
</comment>
<dbReference type="GO" id="GO:0044781">
    <property type="term" value="P:bacterial-type flagellum organization"/>
    <property type="evidence" value="ECO:0007669"/>
    <property type="project" value="UniProtKB-KW"/>
</dbReference>
<reference evidence="6 7" key="1">
    <citation type="submission" date="2018-01" db="EMBL/GenBank/DDBJ databases">
        <title>Metagenomic assembled genomes from two thermal pools in the Uzon Caldera, Kamchatka, Russia.</title>
        <authorList>
            <person name="Wilkins L."/>
            <person name="Ettinger C."/>
        </authorList>
    </citation>
    <scope>NUCLEOTIDE SEQUENCE [LARGE SCALE GENOMIC DNA]</scope>
    <source>
        <strain evidence="6">ZAV-04</strain>
    </source>
</reference>
<keyword evidence="5" id="KW-1005">Bacterial flagellum biogenesis</keyword>
<dbReference type="NCBIfam" id="TIGR00202">
    <property type="entry name" value="csrA"/>
    <property type="match status" value="1"/>
</dbReference>
<evidence type="ECO:0000256" key="2">
    <source>
        <dbReference type="ARBA" id="ARBA00022491"/>
    </source>
</evidence>
<dbReference type="AlphaFoldDB" id="A0A2J6WPK0"/>
<dbReference type="Gene3D" id="2.60.40.4380">
    <property type="entry name" value="Translational regulator CsrA"/>
    <property type="match status" value="1"/>
</dbReference>
<dbReference type="SUPFAM" id="SSF117130">
    <property type="entry name" value="CsrA-like"/>
    <property type="match status" value="1"/>
</dbReference>
<dbReference type="InterPro" id="IPR036107">
    <property type="entry name" value="CsrA_sf"/>
</dbReference>
<evidence type="ECO:0000256" key="1">
    <source>
        <dbReference type="ARBA" id="ARBA00022490"/>
    </source>
</evidence>
<dbReference type="GO" id="GO:0048027">
    <property type="term" value="F:mRNA 5'-UTR binding"/>
    <property type="evidence" value="ECO:0007669"/>
    <property type="project" value="UniProtKB-UniRule"/>
</dbReference>
<evidence type="ECO:0000256" key="4">
    <source>
        <dbReference type="ARBA" id="ARBA00022884"/>
    </source>
</evidence>
<dbReference type="GO" id="GO:0006402">
    <property type="term" value="P:mRNA catabolic process"/>
    <property type="evidence" value="ECO:0007669"/>
    <property type="project" value="InterPro"/>
</dbReference>
<keyword evidence="3 5" id="KW-0810">Translation regulation</keyword>
<comment type="caution">
    <text evidence="6">The sequence shown here is derived from an EMBL/GenBank/DDBJ whole genome shotgun (WGS) entry which is preliminary data.</text>
</comment>
<dbReference type="Pfam" id="PF02599">
    <property type="entry name" value="CsrA"/>
    <property type="match status" value="1"/>
</dbReference>
<comment type="function">
    <text evidence="5">A translational regulator that binds mRNA to regulate translation initiation and/or mRNA stability. Usually binds in the 5'-UTR at or near the Shine-Dalgarno sequence preventing ribosome-binding, thus repressing translation. Its main target seems to be the major flagellin gene, while its function is anatagonized by FliW.</text>
</comment>
<evidence type="ECO:0000256" key="3">
    <source>
        <dbReference type="ARBA" id="ARBA00022845"/>
    </source>
</evidence>
<keyword evidence="2 5" id="KW-0678">Repressor</keyword>
<accession>A0A2J6WPK0</accession>
<organism evidence="6 7">
    <name type="scientific">Thermodesulfovibrio aggregans</name>
    <dbReference type="NCBI Taxonomy" id="86166"/>
    <lineage>
        <taxon>Bacteria</taxon>
        <taxon>Pseudomonadati</taxon>
        <taxon>Nitrospirota</taxon>
        <taxon>Thermodesulfovibrionia</taxon>
        <taxon>Thermodesulfovibrionales</taxon>
        <taxon>Thermodesulfovibrionaceae</taxon>
        <taxon>Thermodesulfovibrio</taxon>
    </lineage>
</organism>
<evidence type="ECO:0000256" key="5">
    <source>
        <dbReference type="HAMAP-Rule" id="MF_00167"/>
    </source>
</evidence>
<dbReference type="GO" id="GO:0005829">
    <property type="term" value="C:cytosol"/>
    <property type="evidence" value="ECO:0007669"/>
    <property type="project" value="TreeGrafter"/>
</dbReference>
<dbReference type="FunFam" id="2.60.40.4380:FF:000002">
    <property type="entry name" value="Translational regulator CsrA"/>
    <property type="match status" value="1"/>
</dbReference>
<dbReference type="NCBIfam" id="NF002469">
    <property type="entry name" value="PRK01712.1"/>
    <property type="match status" value="1"/>
</dbReference>
<dbReference type="HAMAP" id="MF_00167">
    <property type="entry name" value="CsrA"/>
    <property type="match status" value="1"/>
</dbReference>
<evidence type="ECO:0000313" key="6">
    <source>
        <dbReference type="EMBL" id="PMP72290.1"/>
    </source>
</evidence>
<dbReference type="GO" id="GO:0006109">
    <property type="term" value="P:regulation of carbohydrate metabolic process"/>
    <property type="evidence" value="ECO:0007669"/>
    <property type="project" value="InterPro"/>
</dbReference>
<keyword evidence="1 5" id="KW-0963">Cytoplasm</keyword>
<dbReference type="InterPro" id="IPR003751">
    <property type="entry name" value="CsrA"/>
</dbReference>
<sequence>MLVLTRKQGQSIRIGDDILIKIIEIEGSQVKIGIEAPKGVIIFREELYEKLRESNIEALKTSKELKPEDIIKGASK</sequence>
<gene>
    <name evidence="5 6" type="primary">csrA</name>
    <name evidence="6" type="ORF">C0186_01775</name>
</gene>
<dbReference type="PANTHER" id="PTHR34984:SF1">
    <property type="entry name" value="CARBON STORAGE REGULATOR"/>
    <property type="match status" value="1"/>
</dbReference>
<dbReference type="PANTHER" id="PTHR34984">
    <property type="entry name" value="CARBON STORAGE REGULATOR"/>
    <property type="match status" value="1"/>
</dbReference>
<dbReference type="GO" id="GO:1902208">
    <property type="term" value="P:regulation of bacterial-type flagellum assembly"/>
    <property type="evidence" value="ECO:0007669"/>
    <property type="project" value="UniProtKB-UniRule"/>
</dbReference>
<proteinExistence type="inferred from homology"/>
<name>A0A2J6WPK0_9BACT</name>
<dbReference type="GO" id="GO:0045947">
    <property type="term" value="P:negative regulation of translational initiation"/>
    <property type="evidence" value="ECO:0007669"/>
    <property type="project" value="UniProtKB-UniRule"/>
</dbReference>
<protein>
    <recommendedName>
        <fullName evidence="5">Translational regulator CsrA</fullName>
    </recommendedName>
</protein>
<comment type="subcellular location">
    <subcellularLocation>
        <location evidence="5">Cytoplasm</location>
    </subcellularLocation>
</comment>
<evidence type="ECO:0000313" key="7">
    <source>
        <dbReference type="Proteomes" id="UP000242288"/>
    </source>
</evidence>
<dbReference type="Proteomes" id="UP000242288">
    <property type="component" value="Unassembled WGS sequence"/>
</dbReference>
<keyword evidence="4 5" id="KW-0694">RNA-binding</keyword>